<sequence length="96" mass="10915">MKHLYNFSLTESRGNAIKSKIFERLIFCQTTDIYAKEFQTGFSSLKRGDHVVCKSIITHPPRTHVEQQGLVAPQRGELKVAAKGSLIQILERKGMR</sequence>
<proteinExistence type="predicted"/>
<dbReference type="Proteomes" id="UP000189681">
    <property type="component" value="Unassembled WGS sequence"/>
</dbReference>
<accession>A0A1V4AR33</accession>
<name>A0A1V4AR33_9BACT</name>
<organism evidence="1 2">
    <name type="scientific">Candidatus Brocadia carolinensis</name>
    <dbReference type="NCBI Taxonomy" id="1004156"/>
    <lineage>
        <taxon>Bacteria</taxon>
        <taxon>Pseudomonadati</taxon>
        <taxon>Planctomycetota</taxon>
        <taxon>Candidatus Brocadiia</taxon>
        <taxon>Candidatus Brocadiales</taxon>
        <taxon>Candidatus Brocadiaceae</taxon>
        <taxon>Candidatus Brocadia</taxon>
    </lineage>
</organism>
<gene>
    <name evidence="1" type="ORF">AYP45_14065</name>
</gene>
<reference evidence="1 2" key="1">
    <citation type="journal article" date="2017" name="Water Res.">
        <title>Discovery and metagenomic analysis of an anammox bacterial enrichment related to Candidatus "Brocadia caroliniensis" in a full-scale glycerol-fed nitritation-denitritation separate centrate treatment process.</title>
        <authorList>
            <person name="Park H."/>
            <person name="Brotto A.C."/>
            <person name="van Loosdrecht M.C."/>
            <person name="Chandran K."/>
        </authorList>
    </citation>
    <scope>NUCLEOTIDE SEQUENCE [LARGE SCALE GENOMIC DNA]</scope>
    <source>
        <strain evidence="1">26THWARD</strain>
    </source>
</reference>
<evidence type="ECO:0000313" key="1">
    <source>
        <dbReference type="EMBL" id="OOP55551.1"/>
    </source>
</evidence>
<dbReference type="STRING" id="1004156.AYP45_14065"/>
<evidence type="ECO:0000313" key="2">
    <source>
        <dbReference type="Proteomes" id="UP000189681"/>
    </source>
</evidence>
<dbReference type="EMBL" id="AYTS01000133">
    <property type="protein sequence ID" value="OOP55551.1"/>
    <property type="molecule type" value="Genomic_DNA"/>
</dbReference>
<protein>
    <submittedName>
        <fullName evidence="1">Uncharacterized protein</fullName>
    </submittedName>
</protein>
<dbReference type="AlphaFoldDB" id="A0A1V4AR33"/>
<comment type="caution">
    <text evidence="1">The sequence shown here is derived from an EMBL/GenBank/DDBJ whole genome shotgun (WGS) entry which is preliminary data.</text>
</comment>